<dbReference type="EMBL" id="BGPR01059668">
    <property type="protein sequence ID" value="GBO35668.1"/>
    <property type="molecule type" value="Genomic_DNA"/>
</dbReference>
<dbReference type="GO" id="GO:0005272">
    <property type="term" value="F:sodium channel activity"/>
    <property type="evidence" value="ECO:0007669"/>
    <property type="project" value="UniProtKB-KW"/>
</dbReference>
<dbReference type="OrthoDB" id="6501935at2759"/>
<accession>A0A4Y2WGB4</accession>
<evidence type="ECO:0000313" key="14">
    <source>
        <dbReference type="Proteomes" id="UP000499080"/>
    </source>
</evidence>
<keyword evidence="4 12" id="KW-0894">Sodium channel</keyword>
<comment type="similarity">
    <text evidence="2 12">Belongs to the amiloride-sensitive sodium channel (TC 1.A.6) family.</text>
</comment>
<evidence type="ECO:0000256" key="10">
    <source>
        <dbReference type="ARBA" id="ARBA00023201"/>
    </source>
</evidence>
<evidence type="ECO:0000256" key="5">
    <source>
        <dbReference type="ARBA" id="ARBA00022692"/>
    </source>
</evidence>
<reference evidence="13 14" key="1">
    <citation type="journal article" date="2019" name="Sci. Rep.">
        <title>Orb-weaving spider Araneus ventricosus genome elucidates the spidroin gene catalogue.</title>
        <authorList>
            <person name="Kono N."/>
            <person name="Nakamura H."/>
            <person name="Ohtoshi R."/>
            <person name="Moran D.A.P."/>
            <person name="Shinohara A."/>
            <person name="Yoshida Y."/>
            <person name="Fujiwara M."/>
            <person name="Mori M."/>
            <person name="Tomita M."/>
            <person name="Arakawa K."/>
        </authorList>
    </citation>
    <scope>NUCLEOTIDE SEQUENCE [LARGE SCALE GENOMIC DNA]</scope>
</reference>
<keyword evidence="8 12" id="KW-0406">Ion transport</keyword>
<keyword evidence="10 12" id="KW-0739">Sodium transport</keyword>
<evidence type="ECO:0000256" key="4">
    <source>
        <dbReference type="ARBA" id="ARBA00022461"/>
    </source>
</evidence>
<evidence type="ECO:0000256" key="7">
    <source>
        <dbReference type="ARBA" id="ARBA00023053"/>
    </source>
</evidence>
<organism evidence="13 14">
    <name type="scientific">Araneus ventricosus</name>
    <name type="common">Orbweaver spider</name>
    <name type="synonym">Epeira ventricosa</name>
    <dbReference type="NCBI Taxonomy" id="182803"/>
    <lineage>
        <taxon>Eukaryota</taxon>
        <taxon>Metazoa</taxon>
        <taxon>Ecdysozoa</taxon>
        <taxon>Arthropoda</taxon>
        <taxon>Chelicerata</taxon>
        <taxon>Arachnida</taxon>
        <taxon>Araneae</taxon>
        <taxon>Araneomorphae</taxon>
        <taxon>Entelegynae</taxon>
        <taxon>Araneoidea</taxon>
        <taxon>Araneidae</taxon>
        <taxon>Araneus</taxon>
    </lineage>
</organism>
<keyword evidence="5 12" id="KW-0812">Transmembrane</keyword>
<feature type="non-terminal residue" evidence="13">
    <location>
        <position position="128"/>
    </location>
</feature>
<dbReference type="GO" id="GO:0016020">
    <property type="term" value="C:membrane"/>
    <property type="evidence" value="ECO:0007669"/>
    <property type="project" value="UniProtKB-SubCell"/>
</dbReference>
<name>A0A4Y2WGB4_ARAVE</name>
<keyword evidence="6" id="KW-1133">Transmembrane helix</keyword>
<evidence type="ECO:0000256" key="2">
    <source>
        <dbReference type="ARBA" id="ARBA00007193"/>
    </source>
</evidence>
<keyword evidence="11 12" id="KW-0407">Ion channel</keyword>
<evidence type="ECO:0000256" key="12">
    <source>
        <dbReference type="RuleBase" id="RU000679"/>
    </source>
</evidence>
<dbReference type="InterPro" id="IPR001873">
    <property type="entry name" value="ENaC"/>
</dbReference>
<evidence type="ECO:0000256" key="9">
    <source>
        <dbReference type="ARBA" id="ARBA00023136"/>
    </source>
</evidence>
<dbReference type="Pfam" id="PF00858">
    <property type="entry name" value="ASC"/>
    <property type="match status" value="1"/>
</dbReference>
<comment type="subcellular location">
    <subcellularLocation>
        <location evidence="1">Membrane</location>
        <topology evidence="1">Multi-pass membrane protein</topology>
    </subcellularLocation>
</comment>
<sequence>MNHRREVVRARIRRPERAKSRKIHRFVVVAFCFLGFLYQTGSFMAMYFKYPTVMDVQVKMPDKIPLPAITYCDINLITVSTYCGRSFNNSCHPVNVKKYSKRYPAGKKIVETFGSMYVSRSFSHHSIA</sequence>
<evidence type="ECO:0000256" key="6">
    <source>
        <dbReference type="ARBA" id="ARBA00022989"/>
    </source>
</evidence>
<gene>
    <name evidence="13" type="ORF">AVEN_120523_1</name>
</gene>
<evidence type="ECO:0000256" key="8">
    <source>
        <dbReference type="ARBA" id="ARBA00023065"/>
    </source>
</evidence>
<evidence type="ECO:0000256" key="11">
    <source>
        <dbReference type="ARBA" id="ARBA00023303"/>
    </source>
</evidence>
<keyword evidence="9" id="KW-0472">Membrane</keyword>
<dbReference type="Proteomes" id="UP000499080">
    <property type="component" value="Unassembled WGS sequence"/>
</dbReference>
<evidence type="ECO:0000256" key="1">
    <source>
        <dbReference type="ARBA" id="ARBA00004141"/>
    </source>
</evidence>
<comment type="caution">
    <text evidence="13">The sequence shown here is derived from an EMBL/GenBank/DDBJ whole genome shotgun (WGS) entry which is preliminary data.</text>
</comment>
<evidence type="ECO:0000256" key="3">
    <source>
        <dbReference type="ARBA" id="ARBA00022448"/>
    </source>
</evidence>
<protein>
    <submittedName>
        <fullName evidence="13">Uncharacterized protein</fullName>
    </submittedName>
</protein>
<keyword evidence="14" id="KW-1185">Reference proteome</keyword>
<keyword evidence="7" id="KW-0915">Sodium</keyword>
<dbReference type="AlphaFoldDB" id="A0A4Y2WGB4"/>
<keyword evidence="3 12" id="KW-0813">Transport</keyword>
<proteinExistence type="inferred from homology"/>
<evidence type="ECO:0000313" key="13">
    <source>
        <dbReference type="EMBL" id="GBO35668.1"/>
    </source>
</evidence>